<evidence type="ECO:0000256" key="2">
    <source>
        <dbReference type="ARBA" id="ARBA00022527"/>
    </source>
</evidence>
<evidence type="ECO:0000256" key="3">
    <source>
        <dbReference type="ARBA" id="ARBA00022679"/>
    </source>
</evidence>
<dbReference type="OrthoDB" id="1732493at2759"/>
<dbReference type="GO" id="GO:0070985">
    <property type="term" value="C:transcription factor TFIIK complex"/>
    <property type="evidence" value="ECO:0007669"/>
    <property type="project" value="TreeGrafter"/>
</dbReference>
<dbReference type="InterPro" id="IPR011009">
    <property type="entry name" value="Kinase-like_dom_sf"/>
</dbReference>
<evidence type="ECO:0000256" key="5">
    <source>
        <dbReference type="ARBA" id="ARBA00022777"/>
    </source>
</evidence>
<dbReference type="GO" id="GO:0008353">
    <property type="term" value="F:RNA polymerase II CTD heptapeptide repeat kinase activity"/>
    <property type="evidence" value="ECO:0007669"/>
    <property type="project" value="UniProtKB-EC"/>
</dbReference>
<sequence>MDKYTIESLIGEGTYGIVSKGIVKETGQIVAIKKIRKILLANQTDDGVNFSAIREIKVLQELNHDNI</sequence>
<gene>
    <name evidence="9" type="ORF">CYY_008718</name>
</gene>
<dbReference type="AlphaFoldDB" id="A0A8J4PMQ5"/>
<dbReference type="PROSITE" id="PS00107">
    <property type="entry name" value="PROTEIN_KINASE_ATP"/>
    <property type="match status" value="1"/>
</dbReference>
<dbReference type="GO" id="GO:0045944">
    <property type="term" value="P:positive regulation of transcription by RNA polymerase II"/>
    <property type="evidence" value="ECO:0007669"/>
    <property type="project" value="TreeGrafter"/>
</dbReference>
<reference evidence="9" key="1">
    <citation type="submission" date="2020-01" db="EMBL/GenBank/DDBJ databases">
        <title>Development of genomics and gene disruption for Polysphondylium violaceum indicates a role for the polyketide synthase stlB in stalk morphogenesis.</title>
        <authorList>
            <person name="Narita B."/>
            <person name="Kawabe Y."/>
            <person name="Kin K."/>
            <person name="Saito T."/>
            <person name="Gibbs R."/>
            <person name="Kuspa A."/>
            <person name="Muzny D."/>
            <person name="Queller D."/>
            <person name="Richards S."/>
            <person name="Strassman J."/>
            <person name="Sucgang R."/>
            <person name="Worley K."/>
            <person name="Schaap P."/>
        </authorList>
    </citation>
    <scope>NUCLEOTIDE SEQUENCE</scope>
    <source>
        <strain evidence="9">QSvi11</strain>
    </source>
</reference>
<protein>
    <recommendedName>
        <fullName evidence="1">[RNA-polymerase]-subunit kinase</fullName>
        <ecNumber evidence="1">2.7.11.23</ecNumber>
    </recommendedName>
</protein>
<dbReference type="GO" id="GO:0005737">
    <property type="term" value="C:cytoplasm"/>
    <property type="evidence" value="ECO:0007669"/>
    <property type="project" value="TreeGrafter"/>
</dbReference>
<dbReference type="EMBL" id="AJWJ01000565">
    <property type="protein sequence ID" value="KAF2069968.1"/>
    <property type="molecule type" value="Genomic_DNA"/>
</dbReference>
<comment type="caution">
    <text evidence="9">The sequence shown here is derived from an EMBL/GenBank/DDBJ whole genome shotgun (WGS) entry which is preliminary data.</text>
</comment>
<dbReference type="GO" id="GO:0005524">
    <property type="term" value="F:ATP binding"/>
    <property type="evidence" value="ECO:0007669"/>
    <property type="project" value="UniProtKB-UniRule"/>
</dbReference>
<feature type="non-terminal residue" evidence="9">
    <location>
        <position position="67"/>
    </location>
</feature>
<dbReference type="GO" id="GO:0004693">
    <property type="term" value="F:cyclin-dependent protein serine/threonine kinase activity"/>
    <property type="evidence" value="ECO:0007669"/>
    <property type="project" value="TreeGrafter"/>
</dbReference>
<feature type="domain" description="Protein kinase" evidence="8">
    <location>
        <begin position="4"/>
        <end position="67"/>
    </location>
</feature>
<dbReference type="PANTHER" id="PTHR24056:SF0">
    <property type="entry name" value="CYCLIN-DEPENDENT KINASE 7"/>
    <property type="match status" value="1"/>
</dbReference>
<dbReference type="PROSITE" id="PS50011">
    <property type="entry name" value="PROTEIN_KINASE_DOM"/>
    <property type="match status" value="1"/>
</dbReference>
<dbReference type="PANTHER" id="PTHR24056">
    <property type="entry name" value="CELL DIVISION PROTEIN KINASE"/>
    <property type="match status" value="1"/>
</dbReference>
<evidence type="ECO:0000256" key="4">
    <source>
        <dbReference type="ARBA" id="ARBA00022741"/>
    </source>
</evidence>
<dbReference type="InterPro" id="IPR017441">
    <property type="entry name" value="Protein_kinase_ATP_BS"/>
</dbReference>
<dbReference type="Proteomes" id="UP000695562">
    <property type="component" value="Unassembled WGS sequence"/>
</dbReference>
<keyword evidence="6 7" id="KW-0067">ATP-binding</keyword>
<evidence type="ECO:0000256" key="7">
    <source>
        <dbReference type="PROSITE-ProRule" id="PRU10141"/>
    </source>
</evidence>
<accession>A0A8J4PMQ5</accession>
<feature type="binding site" evidence="7">
    <location>
        <position position="34"/>
    </location>
    <ligand>
        <name>ATP</name>
        <dbReference type="ChEBI" id="CHEBI:30616"/>
    </ligand>
</feature>
<dbReference type="SUPFAM" id="SSF56112">
    <property type="entry name" value="Protein kinase-like (PK-like)"/>
    <property type="match status" value="1"/>
</dbReference>
<proteinExistence type="predicted"/>
<name>A0A8J4PMQ5_9MYCE</name>
<organism evidence="9 10">
    <name type="scientific">Polysphondylium violaceum</name>
    <dbReference type="NCBI Taxonomy" id="133409"/>
    <lineage>
        <taxon>Eukaryota</taxon>
        <taxon>Amoebozoa</taxon>
        <taxon>Evosea</taxon>
        <taxon>Eumycetozoa</taxon>
        <taxon>Dictyostelia</taxon>
        <taxon>Dictyosteliales</taxon>
        <taxon>Dictyosteliaceae</taxon>
        <taxon>Polysphondylium</taxon>
    </lineage>
</organism>
<evidence type="ECO:0000259" key="8">
    <source>
        <dbReference type="PROSITE" id="PS50011"/>
    </source>
</evidence>
<evidence type="ECO:0000313" key="9">
    <source>
        <dbReference type="EMBL" id="KAF2069968.1"/>
    </source>
</evidence>
<keyword evidence="4 7" id="KW-0547">Nucleotide-binding</keyword>
<dbReference type="Pfam" id="PF00069">
    <property type="entry name" value="Pkinase"/>
    <property type="match status" value="1"/>
</dbReference>
<dbReference type="InterPro" id="IPR050108">
    <property type="entry name" value="CDK"/>
</dbReference>
<keyword evidence="5" id="KW-0418">Kinase</keyword>
<dbReference type="InterPro" id="IPR000719">
    <property type="entry name" value="Prot_kinase_dom"/>
</dbReference>
<dbReference type="EC" id="2.7.11.23" evidence="1"/>
<evidence type="ECO:0000256" key="1">
    <source>
        <dbReference type="ARBA" id="ARBA00012409"/>
    </source>
</evidence>
<keyword evidence="10" id="KW-1185">Reference proteome</keyword>
<evidence type="ECO:0000313" key="10">
    <source>
        <dbReference type="Proteomes" id="UP000695562"/>
    </source>
</evidence>
<keyword evidence="3" id="KW-0808">Transferase</keyword>
<evidence type="ECO:0000256" key="6">
    <source>
        <dbReference type="ARBA" id="ARBA00022840"/>
    </source>
</evidence>
<keyword evidence="2" id="KW-0723">Serine/threonine-protein kinase</keyword>
<dbReference type="Gene3D" id="3.30.200.20">
    <property type="entry name" value="Phosphorylase Kinase, domain 1"/>
    <property type="match status" value="1"/>
</dbReference>